<dbReference type="SUPFAM" id="SSF51161">
    <property type="entry name" value="Trimeric LpxA-like enzymes"/>
    <property type="match status" value="1"/>
</dbReference>
<dbReference type="InterPro" id="IPR011004">
    <property type="entry name" value="Trimer_LpxA-like_sf"/>
</dbReference>
<gene>
    <name evidence="2" type="ORF">A8L45_00015</name>
</gene>
<comment type="caution">
    <text evidence="2">The sequence shown here is derived from an EMBL/GenBank/DDBJ whole genome shotgun (WGS) entry which is preliminary data.</text>
</comment>
<name>A0A1C3ES58_9GAMM</name>
<evidence type="ECO:0000256" key="1">
    <source>
        <dbReference type="ARBA" id="ARBA00007274"/>
    </source>
</evidence>
<protein>
    <recommendedName>
        <fullName evidence="4">Acetyltransferase</fullName>
    </recommendedName>
</protein>
<evidence type="ECO:0000313" key="2">
    <source>
        <dbReference type="EMBL" id="ODA36035.1"/>
    </source>
</evidence>
<dbReference type="AlphaFoldDB" id="A0A1C3ES58"/>
<dbReference type="RefSeq" id="WP_068897934.1">
    <property type="nucleotide sequence ID" value="NZ_JBHUIF010000002.1"/>
</dbReference>
<organism evidence="2 3">
    <name type="scientific">Veronia pacifica</name>
    <dbReference type="NCBI Taxonomy" id="1080227"/>
    <lineage>
        <taxon>Bacteria</taxon>
        <taxon>Pseudomonadati</taxon>
        <taxon>Pseudomonadota</taxon>
        <taxon>Gammaproteobacteria</taxon>
        <taxon>Vibrionales</taxon>
        <taxon>Vibrionaceae</taxon>
        <taxon>Veronia</taxon>
    </lineage>
</organism>
<dbReference type="EMBL" id="LYBM01000001">
    <property type="protein sequence ID" value="ODA36035.1"/>
    <property type="molecule type" value="Genomic_DNA"/>
</dbReference>
<dbReference type="Gene3D" id="2.160.10.10">
    <property type="entry name" value="Hexapeptide repeat proteins"/>
    <property type="match status" value="1"/>
</dbReference>
<sequence>MSNITIGDGVIIGSKSVVTKDVPRCAAMGGNPARVIKHRFEPETIERLLQLTWWDWPAEKITANVEHILGRDIEHLMTADSE</sequence>
<proteinExistence type="inferred from homology"/>
<dbReference type="STRING" id="1080227.A8L45_00015"/>
<evidence type="ECO:0000313" key="3">
    <source>
        <dbReference type="Proteomes" id="UP000094936"/>
    </source>
</evidence>
<evidence type="ECO:0008006" key="4">
    <source>
        <dbReference type="Google" id="ProtNLM"/>
    </source>
</evidence>
<dbReference type="PANTHER" id="PTHR43300:SF11">
    <property type="entry name" value="ACETYLTRANSFERASE RV3034C-RELATED"/>
    <property type="match status" value="1"/>
</dbReference>
<comment type="similarity">
    <text evidence="1">Belongs to the transferase hexapeptide repeat family.</text>
</comment>
<accession>A0A1C3ES58</accession>
<dbReference type="InterPro" id="IPR050179">
    <property type="entry name" value="Trans_hexapeptide_repeat"/>
</dbReference>
<keyword evidence="3" id="KW-1185">Reference proteome</keyword>
<dbReference type="PANTHER" id="PTHR43300">
    <property type="entry name" value="ACETYLTRANSFERASE"/>
    <property type="match status" value="1"/>
</dbReference>
<dbReference type="Proteomes" id="UP000094936">
    <property type="component" value="Unassembled WGS sequence"/>
</dbReference>
<reference evidence="2 3" key="1">
    <citation type="submission" date="2016-05" db="EMBL/GenBank/DDBJ databases">
        <title>Genomic Taxonomy of the Vibrionaceae.</title>
        <authorList>
            <person name="Gomez-Gil B."/>
            <person name="Enciso-Ibarra J."/>
        </authorList>
    </citation>
    <scope>NUCLEOTIDE SEQUENCE [LARGE SCALE GENOMIC DNA]</scope>
    <source>
        <strain evidence="2 3">CAIM 1920</strain>
    </source>
</reference>